<dbReference type="GO" id="GO:0046872">
    <property type="term" value="F:metal ion binding"/>
    <property type="evidence" value="ECO:0007669"/>
    <property type="project" value="UniProtKB-KW"/>
</dbReference>
<evidence type="ECO:0008006" key="9">
    <source>
        <dbReference type="Google" id="ProtNLM"/>
    </source>
</evidence>
<dbReference type="SMART" id="SM00258">
    <property type="entry name" value="SAND"/>
    <property type="match status" value="1"/>
</dbReference>
<dbReference type="PANTHER" id="PTHR10417:SF15">
    <property type="entry name" value="STERILE ALPHA MOTIF DOMAIN-CONTAINING 11"/>
    <property type="match status" value="1"/>
</dbReference>
<feature type="compositionally biased region" description="Polar residues" evidence="4">
    <location>
        <begin position="284"/>
        <end position="296"/>
    </location>
</feature>
<protein>
    <recommendedName>
        <fullName evidence="9">Sterile alpha motif domain-containing protein 11</fullName>
    </recommendedName>
</protein>
<dbReference type="AlphaFoldDB" id="A0AAE0QEB4"/>
<accession>A0AAE0QEB4</accession>
<feature type="compositionally biased region" description="Low complexity" evidence="4">
    <location>
        <begin position="306"/>
        <end position="315"/>
    </location>
</feature>
<evidence type="ECO:0000259" key="6">
    <source>
        <dbReference type="PROSITE" id="PS50864"/>
    </source>
</evidence>
<keyword evidence="8" id="KW-1185">Reference proteome</keyword>
<dbReference type="EMBL" id="JAUCMX010000017">
    <property type="protein sequence ID" value="KAK3518883.1"/>
    <property type="molecule type" value="Genomic_DNA"/>
</dbReference>
<feature type="domain" description="SAND" evidence="6">
    <location>
        <begin position="80"/>
        <end position="166"/>
    </location>
</feature>
<feature type="region of interest" description="Disordered" evidence="4">
    <location>
        <begin position="284"/>
        <end position="342"/>
    </location>
</feature>
<evidence type="ECO:0000313" key="8">
    <source>
        <dbReference type="Proteomes" id="UP001274896"/>
    </source>
</evidence>
<dbReference type="Proteomes" id="UP001274896">
    <property type="component" value="Unassembled WGS sequence"/>
</dbReference>
<evidence type="ECO:0000313" key="7">
    <source>
        <dbReference type="EMBL" id="KAK3518883.1"/>
    </source>
</evidence>
<dbReference type="PROSITE" id="PS50864">
    <property type="entry name" value="SAND"/>
    <property type="match status" value="1"/>
</dbReference>
<feature type="compositionally biased region" description="Basic and acidic residues" evidence="4">
    <location>
        <begin position="643"/>
        <end position="655"/>
    </location>
</feature>
<feature type="region of interest" description="Disordered" evidence="4">
    <location>
        <begin position="819"/>
        <end position="877"/>
    </location>
</feature>
<feature type="region of interest" description="Disordered" evidence="4">
    <location>
        <begin position="398"/>
        <end position="445"/>
    </location>
</feature>
<dbReference type="SMART" id="SM00454">
    <property type="entry name" value="SAM"/>
    <property type="match status" value="1"/>
</dbReference>
<dbReference type="InterPro" id="IPR010919">
    <property type="entry name" value="SAND-like_dom_sf"/>
</dbReference>
<dbReference type="GO" id="GO:0003677">
    <property type="term" value="F:DNA binding"/>
    <property type="evidence" value="ECO:0007669"/>
    <property type="project" value="UniProtKB-KW"/>
</dbReference>
<dbReference type="Pfam" id="PF00536">
    <property type="entry name" value="SAM_1"/>
    <property type="match status" value="1"/>
</dbReference>
<feature type="domain" description="SAM" evidence="5">
    <location>
        <begin position="741"/>
        <end position="787"/>
    </location>
</feature>
<dbReference type="Gene3D" id="3.10.390.10">
    <property type="entry name" value="SAND domain-like"/>
    <property type="match status" value="1"/>
</dbReference>
<dbReference type="SUPFAM" id="SSF47769">
    <property type="entry name" value="SAM/Pointed domain"/>
    <property type="match status" value="1"/>
</dbReference>
<dbReference type="PANTHER" id="PTHR10417">
    <property type="entry name" value="GLUCOCORTICOID MODULATORY ELEMENT-BINDING PROTEIN"/>
    <property type="match status" value="1"/>
</dbReference>
<feature type="compositionally biased region" description="Basic and acidic residues" evidence="4">
    <location>
        <begin position="217"/>
        <end position="230"/>
    </location>
</feature>
<evidence type="ECO:0000256" key="4">
    <source>
        <dbReference type="SAM" id="MobiDB-lite"/>
    </source>
</evidence>
<dbReference type="CDD" id="cd09579">
    <property type="entry name" value="SAM_Samd7_11"/>
    <property type="match status" value="1"/>
</dbReference>
<feature type="compositionally biased region" description="Basic and acidic residues" evidence="4">
    <location>
        <begin position="598"/>
        <end position="631"/>
    </location>
</feature>
<comment type="caution">
    <text evidence="7">The sequence shown here is derived from an EMBL/GenBank/DDBJ whole genome shotgun (WGS) entry which is preliminary data.</text>
</comment>
<feature type="compositionally biased region" description="Polar residues" evidence="4">
    <location>
        <begin position="633"/>
        <end position="642"/>
    </location>
</feature>
<sequence length="877" mass="96133">MPAVKKERLDGEEMALGAFAQPEYLAPLNAAAIPVVTPHPPPYDHLFAHPRAYLGLRDTPLHRQHLHHQHADDLMLERFSSIPDFQPFFDNGEPCIEVECGENKALLYINKLCQGSKGPSIKHRGEWLTPNEFQFVSGRETAKDWKRSIRHKGKSLKTLMSKGILQVHPPICDCPGCRISSPVNRGRLAEKRTIPLPPTRVPKKELASVFSSDESEGGERSSSDHADIKQEEELHYTTMRKTRQQVAGGRWCEFDVVVTVTSQQSSPTCTIPDNTACLRANPVLTSASPPHTQSWPNDVLSKKRAYSPSSSSEYPSDSKKSRSVSPKENSHTPALELGSHMTPEEHYRRMMSALNEHGSYEEQQQRLYQLASSMGVPSHELLRVRQETLSAVRNPGAMEAHLPSAGSSSSQRRKQGLPQHRDAHFSERELSHPPPLLSPQNAPHIALGPHLRPPFLGMPSALCQAPAYSFLQPAQAEMFARQQEMLRKQNLARLEMSAELLRQKELENVQRQRLLAEPLALHPGLPAEHPALRSLHDMPDDVTRRNAMLLLRHNNTPLLSLSHQGVAVSSAFKESSSRRSSKKGGTPQADDLSQSKGPEGDTDGHDEDMKDSDSDGEAGEERPEGLAKADGHSLNSRACQSKDTAKPSEALKELGEGSGRLSVPCSSTAPESPSHHLFTPGLSKSEAKYLPPGALPPFPILPGQTLPFGFPYTNPYFHAGAMGGLFVDGEEAAAAEDISKWSVEEVCSFISSLAGCGEYAQVFREQAIDGETLALLTEEHLLNHMGLKLGPALKIRSQVARRTGRIFYMTSFPLALPLAPSALRPPDRDPLPAETRPPSARSTSSPFSAPPACRTSPKQENGNPPTGAAYDSTKALS</sequence>
<evidence type="ECO:0000256" key="3">
    <source>
        <dbReference type="ARBA" id="ARBA00023242"/>
    </source>
</evidence>
<evidence type="ECO:0000259" key="5">
    <source>
        <dbReference type="PROSITE" id="PS50105"/>
    </source>
</evidence>
<evidence type="ECO:0000256" key="2">
    <source>
        <dbReference type="ARBA" id="ARBA00023163"/>
    </source>
</evidence>
<dbReference type="Gene3D" id="1.10.150.50">
    <property type="entry name" value="Transcription Factor, Ets-1"/>
    <property type="match status" value="1"/>
</dbReference>
<gene>
    <name evidence="7" type="ORF">QTP70_014951</name>
</gene>
<dbReference type="Pfam" id="PF01342">
    <property type="entry name" value="SAND"/>
    <property type="match status" value="1"/>
</dbReference>
<reference evidence="7" key="1">
    <citation type="submission" date="2023-06" db="EMBL/GenBank/DDBJ databases">
        <title>Male Hemibagrus guttatus genome.</title>
        <authorList>
            <person name="Bian C."/>
        </authorList>
    </citation>
    <scope>NUCLEOTIDE SEQUENCE</scope>
    <source>
        <strain evidence="7">Male_cb2023</strain>
        <tissue evidence="7">Muscle</tissue>
    </source>
</reference>
<feature type="compositionally biased region" description="Low complexity" evidence="4">
    <location>
        <begin position="836"/>
        <end position="852"/>
    </location>
</feature>
<dbReference type="InterPro" id="IPR000770">
    <property type="entry name" value="SAND_dom"/>
</dbReference>
<proteinExistence type="predicted"/>
<organism evidence="7 8">
    <name type="scientific">Hemibagrus guttatus</name>
    <dbReference type="NCBI Taxonomy" id="175788"/>
    <lineage>
        <taxon>Eukaryota</taxon>
        <taxon>Metazoa</taxon>
        <taxon>Chordata</taxon>
        <taxon>Craniata</taxon>
        <taxon>Vertebrata</taxon>
        <taxon>Euteleostomi</taxon>
        <taxon>Actinopterygii</taxon>
        <taxon>Neopterygii</taxon>
        <taxon>Teleostei</taxon>
        <taxon>Ostariophysi</taxon>
        <taxon>Siluriformes</taxon>
        <taxon>Bagridae</taxon>
        <taxon>Hemibagrus</taxon>
    </lineage>
</organism>
<dbReference type="InterPro" id="IPR001660">
    <property type="entry name" value="SAM"/>
</dbReference>
<dbReference type="SUPFAM" id="SSF63763">
    <property type="entry name" value="SAND domain-like"/>
    <property type="match status" value="1"/>
</dbReference>
<keyword evidence="3" id="KW-0539">Nucleus</keyword>
<feature type="compositionally biased region" description="Basic and acidic residues" evidence="4">
    <location>
        <begin position="419"/>
        <end position="431"/>
    </location>
</feature>
<keyword evidence="2" id="KW-0804">Transcription</keyword>
<dbReference type="InterPro" id="IPR013761">
    <property type="entry name" value="SAM/pointed_sf"/>
</dbReference>
<feature type="region of interest" description="Disordered" evidence="4">
    <location>
        <begin position="189"/>
        <end position="230"/>
    </location>
</feature>
<evidence type="ECO:0000256" key="1">
    <source>
        <dbReference type="ARBA" id="ARBA00023015"/>
    </source>
</evidence>
<name>A0AAE0QEB4_9TELE</name>
<dbReference type="PROSITE" id="PS50105">
    <property type="entry name" value="SAM_DOMAIN"/>
    <property type="match status" value="1"/>
</dbReference>
<feature type="region of interest" description="Disordered" evidence="4">
    <location>
        <begin position="570"/>
        <end position="680"/>
    </location>
</feature>
<keyword evidence="1" id="KW-0805">Transcription regulation</keyword>